<evidence type="ECO:0000256" key="1">
    <source>
        <dbReference type="SAM" id="SignalP"/>
    </source>
</evidence>
<dbReference type="Pfam" id="PF12671">
    <property type="entry name" value="Amidase_6"/>
    <property type="match status" value="1"/>
</dbReference>
<dbReference type="PANTHER" id="PTHR40032">
    <property type="entry name" value="EXPORTED PROTEIN-RELATED"/>
    <property type="match status" value="1"/>
</dbReference>
<proteinExistence type="predicted"/>
<keyword evidence="4" id="KW-1185">Reference proteome</keyword>
<evidence type="ECO:0000313" key="4">
    <source>
        <dbReference type="Proteomes" id="UP000218387"/>
    </source>
</evidence>
<gene>
    <name evidence="3" type="ORF">CPZ25_005000</name>
</gene>
<name>A0A2A5TG24_EUBML</name>
<protein>
    <recommendedName>
        <fullName evidence="2">Putative amidase domain-containing protein</fullName>
    </recommendedName>
</protein>
<feature type="signal peptide" evidence="1">
    <location>
        <begin position="1"/>
        <end position="36"/>
    </location>
</feature>
<evidence type="ECO:0000313" key="3">
    <source>
        <dbReference type="EMBL" id="QCT70711.1"/>
    </source>
</evidence>
<dbReference type="PANTHER" id="PTHR40032:SF1">
    <property type="entry name" value="EXPORTED PROTEIN"/>
    <property type="match status" value="1"/>
</dbReference>
<dbReference type="RefSeq" id="WP_096919667.1">
    <property type="nucleotide sequence ID" value="NZ_CP029487.1"/>
</dbReference>
<dbReference type="AlphaFoldDB" id="A0A2A5TG24"/>
<dbReference type="InterPro" id="IPR024301">
    <property type="entry name" value="Amidase_6"/>
</dbReference>
<feature type="domain" description="Putative amidase" evidence="2">
    <location>
        <begin position="276"/>
        <end position="436"/>
    </location>
</feature>
<evidence type="ECO:0000259" key="2">
    <source>
        <dbReference type="Pfam" id="PF12671"/>
    </source>
</evidence>
<dbReference type="KEGG" id="emt:CPZ25_005000"/>
<organism evidence="3 4">
    <name type="scientific">Eubacterium maltosivorans</name>
    <dbReference type="NCBI Taxonomy" id="2041044"/>
    <lineage>
        <taxon>Bacteria</taxon>
        <taxon>Bacillati</taxon>
        <taxon>Bacillota</taxon>
        <taxon>Clostridia</taxon>
        <taxon>Eubacteriales</taxon>
        <taxon>Eubacteriaceae</taxon>
        <taxon>Eubacterium</taxon>
    </lineage>
</organism>
<accession>A0A2A5TG24</accession>
<dbReference type="Proteomes" id="UP000218387">
    <property type="component" value="Chromosome"/>
</dbReference>
<keyword evidence="1" id="KW-0732">Signal</keyword>
<feature type="chain" id="PRO_5039685428" description="Putative amidase domain-containing protein" evidence="1">
    <location>
        <begin position="37"/>
        <end position="449"/>
    </location>
</feature>
<reference evidence="3 4" key="1">
    <citation type="submission" date="2018-05" db="EMBL/GenBank/DDBJ databases">
        <title>Genome comparison of Eubacterium sp.</title>
        <authorList>
            <person name="Feng Y."/>
            <person name="Sanchez-Andrea I."/>
            <person name="Stams A.J.M."/>
            <person name="De Vos W.M."/>
        </authorList>
    </citation>
    <scope>NUCLEOTIDE SEQUENCE [LARGE SCALE GENOMIC DNA]</scope>
    <source>
        <strain evidence="3 4">YI</strain>
    </source>
</reference>
<sequence length="449" mass="49329">MNRRPDTRQTRRKNRKRRQAAALVALMAVFIVAGSAAVRHVTSALAAGRSAEVPVEEAATDSSEDKKKVVVRNSRTAYGIDSGEEDTIRDYLDTWFGALADLSEQDVTQYFDLSDSQGAVSAAIDQTALSFLVGVRSLQDNDLRLTGYSCGVTYTGAQTLENGDLEVTLEEDHAVRFSFIDGVDSYSSGIEHSFVIRRDGNNCRIIEHQKEEDGYLLIEERYDEKSQGAVHAQSSQILDQIKSELLDQARQDIDALSQAKSQAAAGSEPAALCGHDYDRTAAVAYAMDWVDPLSVIRNDAWGRYDEYGGNCNNYISQCLYAGGIPMDTEGEEQWKWYGDSVNTRQTASGRSGSWAGVEEFYDYAEGNTGYGLAADTTANLYTGQAGDILQYGVDGVWNHSVIITDVVKGADGSVKDYLINSNTTDRINYPASAYAYSDLRLIRILGWND</sequence>
<dbReference type="EMBL" id="CP029487">
    <property type="protein sequence ID" value="QCT70711.1"/>
    <property type="molecule type" value="Genomic_DNA"/>
</dbReference>